<dbReference type="InterPro" id="IPR009921">
    <property type="entry name" value="YehS-like"/>
</dbReference>
<accession>A0ABS7T8C9</accession>
<organism evidence="1 2">
    <name type="scientific">Novilysobacter selenitireducens</name>
    <dbReference type="NCBI Taxonomy" id="2872639"/>
    <lineage>
        <taxon>Bacteria</taxon>
        <taxon>Pseudomonadati</taxon>
        <taxon>Pseudomonadota</taxon>
        <taxon>Gammaproteobacteria</taxon>
        <taxon>Lysobacterales</taxon>
        <taxon>Lysobacteraceae</taxon>
        <taxon>Novilysobacter</taxon>
    </lineage>
</organism>
<proteinExistence type="predicted"/>
<dbReference type="PANTHER" id="PTHR37805:SF1">
    <property type="entry name" value="CYTOPLASMIC PROTEIN"/>
    <property type="match status" value="1"/>
</dbReference>
<reference evidence="1 2" key="1">
    <citation type="submission" date="2021-09" db="EMBL/GenBank/DDBJ databases">
        <title>Lysobacter sp. 13A isolated from the river sediment.</title>
        <authorList>
            <person name="Liu H."/>
            <person name="Li S."/>
            <person name="Mao S."/>
        </authorList>
    </citation>
    <scope>NUCLEOTIDE SEQUENCE [LARGE SCALE GENOMIC DNA]</scope>
    <source>
        <strain evidence="1 2">13A</strain>
    </source>
</reference>
<sequence>MITNDVLRSVRYMLDLSDAHVVNLVQLADPTVVLERDAVHAYLLREDEPGFAPLDDRLLGLFLDGLVVHCRGARSDAPPRPPEKRVNNNVVLKKLRVAFELKDVDLVDIFQSAGRPVTKPELSALFRQPGHKNFRLCGDQLLRYFLRGLTLRVRGE</sequence>
<gene>
    <name evidence="1" type="ORF">K6753_11455</name>
</gene>
<dbReference type="Proteomes" id="UP001430954">
    <property type="component" value="Unassembled WGS sequence"/>
</dbReference>
<name>A0ABS7T8C9_9GAMM</name>
<evidence type="ECO:0000313" key="1">
    <source>
        <dbReference type="EMBL" id="MBZ4040146.1"/>
    </source>
</evidence>
<dbReference type="EMBL" id="JAINZW010000005">
    <property type="protein sequence ID" value="MBZ4040146.1"/>
    <property type="molecule type" value="Genomic_DNA"/>
</dbReference>
<keyword evidence="2" id="KW-1185">Reference proteome</keyword>
<evidence type="ECO:0000313" key="2">
    <source>
        <dbReference type="Proteomes" id="UP001430954"/>
    </source>
</evidence>
<protein>
    <submittedName>
        <fullName evidence="1">DUF1456 family protein</fullName>
    </submittedName>
</protein>
<dbReference type="PANTHER" id="PTHR37805">
    <property type="entry name" value="CYTOPLASMIC PROTEIN-RELATED"/>
    <property type="match status" value="1"/>
</dbReference>
<comment type="caution">
    <text evidence="1">The sequence shown here is derived from an EMBL/GenBank/DDBJ whole genome shotgun (WGS) entry which is preliminary data.</text>
</comment>
<dbReference type="Pfam" id="PF07308">
    <property type="entry name" value="DUF1456"/>
    <property type="match status" value="2"/>
</dbReference>
<dbReference type="RefSeq" id="WP_223676602.1">
    <property type="nucleotide sequence ID" value="NZ_JAINZW010000005.1"/>
</dbReference>